<dbReference type="InterPro" id="IPR004360">
    <property type="entry name" value="Glyas_Fos-R_dOase_dom"/>
</dbReference>
<accession>A0ABT9PB69</accession>
<dbReference type="PROSITE" id="PS51819">
    <property type="entry name" value="VOC"/>
    <property type="match status" value="1"/>
</dbReference>
<proteinExistence type="predicted"/>
<comment type="caution">
    <text evidence="2">The sequence shown here is derived from an EMBL/GenBank/DDBJ whole genome shotgun (WGS) entry which is preliminary data.</text>
</comment>
<dbReference type="Gene3D" id="3.10.180.10">
    <property type="entry name" value="2,3-Dihydroxybiphenyl 1,2-Dioxygenase, domain 1"/>
    <property type="match status" value="1"/>
</dbReference>
<dbReference type="SUPFAM" id="SSF54593">
    <property type="entry name" value="Glyoxalase/Bleomycin resistance protein/Dihydroxybiphenyl dioxygenase"/>
    <property type="match status" value="1"/>
</dbReference>
<dbReference type="Proteomes" id="UP001235712">
    <property type="component" value="Unassembled WGS sequence"/>
</dbReference>
<protein>
    <submittedName>
        <fullName evidence="2">Enzyme related to lactoylglutathione lyase</fullName>
    </submittedName>
</protein>
<feature type="domain" description="VOC" evidence="1">
    <location>
        <begin position="2"/>
        <end position="114"/>
    </location>
</feature>
<dbReference type="EMBL" id="JAUSQZ010000001">
    <property type="protein sequence ID" value="MDP9829947.1"/>
    <property type="molecule type" value="Genomic_DNA"/>
</dbReference>
<sequence>MQVRSIIANLKVDDVDDAGFYADYLGLSVQEFTLGWVARYTSPETGAHLQLVSADATSPQDSVVSVTVDDVDAAHAEALRRGYDIVRPLNDEAWGVRRFLVRAPDGNVVNILQNHA</sequence>
<evidence type="ECO:0000313" key="2">
    <source>
        <dbReference type="EMBL" id="MDP9829947.1"/>
    </source>
</evidence>
<organism evidence="2 3">
    <name type="scientific">Kineosporia succinea</name>
    <dbReference type="NCBI Taxonomy" id="84632"/>
    <lineage>
        <taxon>Bacteria</taxon>
        <taxon>Bacillati</taxon>
        <taxon>Actinomycetota</taxon>
        <taxon>Actinomycetes</taxon>
        <taxon>Kineosporiales</taxon>
        <taxon>Kineosporiaceae</taxon>
        <taxon>Kineosporia</taxon>
    </lineage>
</organism>
<dbReference type="RefSeq" id="WP_307248652.1">
    <property type="nucleotide sequence ID" value="NZ_JAUSQZ010000001.1"/>
</dbReference>
<dbReference type="InterPro" id="IPR029068">
    <property type="entry name" value="Glyas_Bleomycin-R_OHBP_Dase"/>
</dbReference>
<evidence type="ECO:0000313" key="3">
    <source>
        <dbReference type="Proteomes" id="UP001235712"/>
    </source>
</evidence>
<evidence type="ECO:0000259" key="1">
    <source>
        <dbReference type="PROSITE" id="PS51819"/>
    </source>
</evidence>
<name>A0ABT9PB69_9ACTN</name>
<dbReference type="Pfam" id="PF00903">
    <property type="entry name" value="Glyoxalase"/>
    <property type="match status" value="1"/>
</dbReference>
<dbReference type="GO" id="GO:0016829">
    <property type="term" value="F:lyase activity"/>
    <property type="evidence" value="ECO:0007669"/>
    <property type="project" value="UniProtKB-KW"/>
</dbReference>
<dbReference type="InterPro" id="IPR037523">
    <property type="entry name" value="VOC_core"/>
</dbReference>
<reference evidence="2 3" key="1">
    <citation type="submission" date="2023-07" db="EMBL/GenBank/DDBJ databases">
        <title>Sequencing the genomes of 1000 actinobacteria strains.</title>
        <authorList>
            <person name="Klenk H.-P."/>
        </authorList>
    </citation>
    <scope>NUCLEOTIDE SEQUENCE [LARGE SCALE GENOMIC DNA]</scope>
    <source>
        <strain evidence="2 3">DSM 44388</strain>
    </source>
</reference>
<gene>
    <name evidence="2" type="ORF">J2S57_005696</name>
</gene>
<keyword evidence="2" id="KW-0456">Lyase</keyword>
<keyword evidence="3" id="KW-1185">Reference proteome</keyword>